<feature type="transmembrane region" description="Helical" evidence="1">
    <location>
        <begin position="282"/>
        <end position="302"/>
    </location>
</feature>
<feature type="transmembrane region" description="Helical" evidence="1">
    <location>
        <begin position="342"/>
        <end position="359"/>
    </location>
</feature>
<keyword evidence="1" id="KW-1133">Transmembrane helix</keyword>
<comment type="caution">
    <text evidence="2">The sequence shown here is derived from an EMBL/GenBank/DDBJ whole genome shotgun (WGS) entry which is preliminary data.</text>
</comment>
<name>A0A2M9ZFL6_9LEPT</name>
<feature type="transmembrane region" description="Helical" evidence="1">
    <location>
        <begin position="127"/>
        <end position="154"/>
    </location>
</feature>
<reference evidence="2 3" key="1">
    <citation type="submission" date="2017-07" db="EMBL/GenBank/DDBJ databases">
        <title>Leptospira spp. isolated from tropical soils.</title>
        <authorList>
            <person name="Thibeaux R."/>
            <person name="Iraola G."/>
            <person name="Ferres I."/>
            <person name="Bierque E."/>
            <person name="Girault D."/>
            <person name="Soupe-Gilbert M.-E."/>
            <person name="Picardeau M."/>
            <person name="Goarant C."/>
        </authorList>
    </citation>
    <scope>NUCLEOTIDE SEQUENCE [LARGE SCALE GENOMIC DNA]</scope>
    <source>
        <strain evidence="2 3">FH2-C-A2</strain>
    </source>
</reference>
<feature type="transmembrane region" description="Helical" evidence="1">
    <location>
        <begin position="219"/>
        <end position="240"/>
    </location>
</feature>
<evidence type="ECO:0008006" key="4">
    <source>
        <dbReference type="Google" id="ProtNLM"/>
    </source>
</evidence>
<protein>
    <recommendedName>
        <fullName evidence="4">Glycosyltransferase RgtA/B/C/D-like domain-containing protein</fullName>
    </recommendedName>
</protein>
<evidence type="ECO:0000313" key="2">
    <source>
        <dbReference type="EMBL" id="PJZ67230.1"/>
    </source>
</evidence>
<keyword evidence="1" id="KW-0812">Transmembrane</keyword>
<feature type="transmembrane region" description="Helical" evidence="1">
    <location>
        <begin position="174"/>
        <end position="207"/>
    </location>
</feature>
<sequence>MQNSNPSRLPLPILLLPILVFLGYLAANASFFVQDYQELGDYAANALQIWKAAKFQETLGAYSRFLVNHPGPVVFYYLAWTEKVLFFVKSPQGAHEISIVFYNLAFVILSLRLLFQRTRDKKSPILLFASLILGISPLLPGILSNIWGPGVILFPTLLFLLSVTDFSRGSLSNFFWMTVTANLIVQNQIVGISFVFPMLALSGFFFFRKGGLSELKSKASWSILSFSLLFTLACWLPPLIEQFSNSPGNITKILTLAFKNSTFHKLAPSLQYTLSYYVSPLAFLKDLPPFLIVSILFAIPLLGRDRLTEFEKQLFQVLIWAFFLTLFGAFKMKGGQISHVYWFTYILASILYYLSARIFTANLSLPENKTFIIYSSACLFLCFAFYGKNQEFKYDDRPEKFVEAVHPTQGEKYRVLWKSDPKNFKQGDLAMGLILRLVRNGYDACLNEEWHFLVRESFRCKDKEAATDLILETLSEESDSFQIPEKGTFLYKSTRLRIVK</sequence>
<feature type="transmembrane region" description="Helical" evidence="1">
    <location>
        <begin position="371"/>
        <end position="387"/>
    </location>
</feature>
<evidence type="ECO:0000256" key="1">
    <source>
        <dbReference type="SAM" id="Phobius"/>
    </source>
</evidence>
<dbReference type="EMBL" id="NPDT01000001">
    <property type="protein sequence ID" value="PJZ67230.1"/>
    <property type="molecule type" value="Genomic_DNA"/>
</dbReference>
<evidence type="ECO:0000313" key="3">
    <source>
        <dbReference type="Proteomes" id="UP000231912"/>
    </source>
</evidence>
<dbReference type="AlphaFoldDB" id="A0A2M9ZFL6"/>
<feature type="transmembrane region" description="Helical" evidence="1">
    <location>
        <begin position="97"/>
        <end position="115"/>
    </location>
</feature>
<feature type="transmembrane region" description="Helical" evidence="1">
    <location>
        <begin position="12"/>
        <end position="33"/>
    </location>
</feature>
<accession>A0A2M9ZFL6</accession>
<dbReference type="Proteomes" id="UP000231912">
    <property type="component" value="Unassembled WGS sequence"/>
</dbReference>
<organism evidence="2 3">
    <name type="scientific">Leptospira wolffii</name>
    <dbReference type="NCBI Taxonomy" id="409998"/>
    <lineage>
        <taxon>Bacteria</taxon>
        <taxon>Pseudomonadati</taxon>
        <taxon>Spirochaetota</taxon>
        <taxon>Spirochaetia</taxon>
        <taxon>Leptospirales</taxon>
        <taxon>Leptospiraceae</taxon>
        <taxon>Leptospira</taxon>
    </lineage>
</organism>
<proteinExistence type="predicted"/>
<keyword evidence="1" id="KW-0472">Membrane</keyword>
<gene>
    <name evidence="2" type="ORF">CH371_04010</name>
</gene>
<feature type="transmembrane region" description="Helical" evidence="1">
    <location>
        <begin position="314"/>
        <end position="330"/>
    </location>
</feature>